<dbReference type="EC" id="1.10.3.-" evidence="2"/>
<feature type="compositionally biased region" description="Basic residues" evidence="1">
    <location>
        <begin position="191"/>
        <end position="207"/>
    </location>
</feature>
<feature type="compositionally biased region" description="Basic and acidic residues" evidence="1">
    <location>
        <begin position="453"/>
        <end position="470"/>
    </location>
</feature>
<feature type="compositionally biased region" description="Low complexity" evidence="1">
    <location>
        <begin position="437"/>
        <end position="447"/>
    </location>
</feature>
<feature type="compositionally biased region" description="Basic and acidic residues" evidence="1">
    <location>
        <begin position="332"/>
        <end position="352"/>
    </location>
</feature>
<feature type="region of interest" description="Disordered" evidence="1">
    <location>
        <begin position="147"/>
        <end position="230"/>
    </location>
</feature>
<feature type="compositionally biased region" description="Low complexity" evidence="1">
    <location>
        <begin position="208"/>
        <end position="220"/>
    </location>
</feature>
<dbReference type="EMBL" id="CADCTI010000280">
    <property type="protein sequence ID" value="CAA9275922.1"/>
    <property type="molecule type" value="Genomic_DNA"/>
</dbReference>
<keyword evidence="2" id="KW-0560">Oxidoreductase</keyword>
<feature type="compositionally biased region" description="Basic residues" evidence="1">
    <location>
        <begin position="309"/>
        <end position="320"/>
    </location>
</feature>
<evidence type="ECO:0000313" key="2">
    <source>
        <dbReference type="EMBL" id="CAA9275922.1"/>
    </source>
</evidence>
<reference evidence="2" key="1">
    <citation type="submission" date="2020-02" db="EMBL/GenBank/DDBJ databases">
        <authorList>
            <person name="Meier V. D."/>
        </authorList>
    </citation>
    <scope>NUCLEOTIDE SEQUENCE</scope>
    <source>
        <strain evidence="2">AVDCRST_MAG57</strain>
    </source>
</reference>
<feature type="compositionally biased region" description="Basic residues" evidence="1">
    <location>
        <begin position="500"/>
        <end position="521"/>
    </location>
</feature>
<feature type="compositionally biased region" description="Basic residues" evidence="1">
    <location>
        <begin position="34"/>
        <end position="49"/>
    </location>
</feature>
<sequence length="521" mass="57449">GRAGRGRPGHRTLAVRDHHRLPLPAGPADDRPGHPGRRHAHHVGAHRQARVAADDPVLGPRLPDQLRARRRDRPGAGVPVRPGLERVLAVRRRRLRLAAGPGGAAGVLPGVDVPGPVDLRLGPHPEEGAPGDVVGRGHRLDRQRVLHHRGELLDAAPGRRRHRRRDRPPAAGRLPRRADQQHRAGRLQPRDRRRAHGRRRPAGRRRALAPAPAEAGAAAGHRQRFRRVAPLGAPRRLGVLGRVRARRGHRRLAGQADVPAAAAEDELGRGAVRDRGAGVLLDLRLRQGRLERVRRRPLDHRPLHPQLPRARRLLHRRSRGQRAAGGVRRGLRRDLPRRPELRRQGGRADRLHPRPGGHLLELPADDRHGRGVGGRGGLRAVGHAQGPGAGLADRRPRLAAGGRRTVRRQRDRLDLHRDGPPAVRGAPEPRRPGRGPGVLLHRPGGLPRRQRRRGLDVADRADGGLRRAGDRGAVAAHPVRAPGRHHRGRRPGARLTARGHAGRRHRRPAPRARRRPLLRLL</sequence>
<feature type="compositionally biased region" description="Basic residues" evidence="1">
    <location>
        <begin position="1"/>
        <end position="10"/>
    </location>
</feature>
<accession>A0A6J4JGR3</accession>
<protein>
    <submittedName>
        <fullName evidence="2">Cytochrome bd terminal oxidase subunit I</fullName>
        <ecNumber evidence="2">1.10.3.-</ecNumber>
    </submittedName>
</protein>
<feature type="non-terminal residue" evidence="2">
    <location>
        <position position="1"/>
    </location>
</feature>
<name>A0A6J4JGR3_9ACTN</name>
<feature type="compositionally biased region" description="Gly residues" evidence="1">
    <location>
        <begin position="371"/>
        <end position="389"/>
    </location>
</feature>
<gene>
    <name evidence="2" type="ORF">AVDCRST_MAG57-3415</name>
</gene>
<dbReference type="GO" id="GO:0016491">
    <property type="term" value="F:oxidoreductase activity"/>
    <property type="evidence" value="ECO:0007669"/>
    <property type="project" value="UniProtKB-KW"/>
</dbReference>
<feature type="non-terminal residue" evidence="2">
    <location>
        <position position="521"/>
    </location>
</feature>
<feature type="region of interest" description="Disordered" evidence="1">
    <location>
        <begin position="300"/>
        <end position="521"/>
    </location>
</feature>
<feature type="region of interest" description="Disordered" evidence="1">
    <location>
        <begin position="1"/>
        <end position="80"/>
    </location>
</feature>
<proteinExistence type="predicted"/>
<feature type="compositionally biased region" description="Low complexity" evidence="1">
    <location>
        <begin position="471"/>
        <end position="481"/>
    </location>
</feature>
<organism evidence="2">
    <name type="scientific">uncultured Blastococcus sp</name>
    <dbReference type="NCBI Taxonomy" id="217144"/>
    <lineage>
        <taxon>Bacteria</taxon>
        <taxon>Bacillati</taxon>
        <taxon>Actinomycetota</taxon>
        <taxon>Actinomycetes</taxon>
        <taxon>Geodermatophilales</taxon>
        <taxon>Geodermatophilaceae</taxon>
        <taxon>Blastococcus</taxon>
        <taxon>environmental samples</taxon>
    </lineage>
</organism>
<dbReference type="AlphaFoldDB" id="A0A6J4JGR3"/>
<evidence type="ECO:0000256" key="1">
    <source>
        <dbReference type="SAM" id="MobiDB-lite"/>
    </source>
</evidence>
<feature type="compositionally biased region" description="Basic residues" evidence="1">
    <location>
        <begin position="482"/>
        <end position="492"/>
    </location>
</feature>